<evidence type="ECO:0000313" key="2">
    <source>
        <dbReference type="Proteomes" id="UP000233398"/>
    </source>
</evidence>
<name>A0A2N0VFH7_9BACT</name>
<sequence>MKKLCILSLLLILIGCDKKSNFILDETTVELTEEQSEIIVNSKEFQKFYSLNLEYFDQIKSSFRKGYTIDQLTEAGIRSYNRNDHKLFYEIIFDSHIKGQEFITELQNARTQLYKKFPILNQVEATKNTDFTDSNIRAFFSKVENSAQNTNSFMLNTEPEEDEGDTPVCGSSWQQVKVLACSAGCGVATGGVGAAICGWGCWCMLCTENSGLADMIC</sequence>
<evidence type="ECO:0000313" key="1">
    <source>
        <dbReference type="EMBL" id="PKD42898.1"/>
    </source>
</evidence>
<dbReference type="EMBL" id="PISP01000004">
    <property type="protein sequence ID" value="PKD42898.1"/>
    <property type="molecule type" value="Genomic_DNA"/>
</dbReference>
<comment type="caution">
    <text evidence="1">The sequence shown here is derived from an EMBL/GenBank/DDBJ whole genome shotgun (WGS) entry which is preliminary data.</text>
</comment>
<dbReference type="Proteomes" id="UP000233398">
    <property type="component" value="Unassembled WGS sequence"/>
</dbReference>
<organism evidence="1 2">
    <name type="scientific">Rhodohalobacter barkolensis</name>
    <dbReference type="NCBI Taxonomy" id="2053187"/>
    <lineage>
        <taxon>Bacteria</taxon>
        <taxon>Pseudomonadati</taxon>
        <taxon>Balneolota</taxon>
        <taxon>Balneolia</taxon>
        <taxon>Balneolales</taxon>
        <taxon>Balneolaceae</taxon>
        <taxon>Rhodohalobacter</taxon>
    </lineage>
</organism>
<gene>
    <name evidence="1" type="ORF">CWD77_12660</name>
</gene>
<proteinExistence type="predicted"/>
<protein>
    <submittedName>
        <fullName evidence="1">Uncharacterized protein</fullName>
    </submittedName>
</protein>
<dbReference type="PROSITE" id="PS51257">
    <property type="entry name" value="PROKAR_LIPOPROTEIN"/>
    <property type="match status" value="1"/>
</dbReference>
<accession>A0A2N0VFH7</accession>
<reference evidence="1 2" key="1">
    <citation type="submission" date="2017-11" db="EMBL/GenBank/DDBJ databases">
        <title>Rhodohalobacter 15182 sp. nov., isolated from a salt lake.</title>
        <authorList>
            <person name="Han S."/>
        </authorList>
    </citation>
    <scope>NUCLEOTIDE SEQUENCE [LARGE SCALE GENOMIC DNA]</scope>
    <source>
        <strain evidence="1 2">15182</strain>
    </source>
</reference>
<dbReference type="RefSeq" id="WP_101073951.1">
    <property type="nucleotide sequence ID" value="NZ_PISP01000004.1"/>
</dbReference>
<dbReference type="AlphaFoldDB" id="A0A2N0VFH7"/>
<dbReference type="OrthoDB" id="9908980at2"/>
<keyword evidence="2" id="KW-1185">Reference proteome</keyword>